<feature type="region of interest" description="Disordered" evidence="1">
    <location>
        <begin position="196"/>
        <end position="215"/>
    </location>
</feature>
<evidence type="ECO:0000256" key="1">
    <source>
        <dbReference type="SAM" id="MobiDB-lite"/>
    </source>
</evidence>
<dbReference type="AlphaFoldDB" id="R6UH94"/>
<sequence length="436" mass="50140">MLPCPFTGLFGTFGKIAVSVLAGIDKSNIAVIGLGLFVHKAEYTLRAGKTHDYGVYLLRELVDVSGKLLGHVQERNDDIDRNKRISGQNRRNREVLCPGKEQNSARCRADDVKNVAYVSDYRSEDVGICVCAEAVLVKLVVDLPEVGIRLLFMTEHLYDLLSVHHLLHKALGLADSLLLADEEPCGAAADLLRDEEHGNDTEDNDKRHPEAVPQHYAENSQDYRARLQKAWKRLGHKLTESVDIVCVVAHDIAVLVCVKVLYRKILHSVEHLAAHFAEKALRYLRHKLCICGYRDYRQYIKPYQSQHHRYDLCPCRCPVAAFVPEIDRLYDLLYEYRRDRRYDRREEYAEHCQRNKHRVASEQLLHKPSEDVFVQLSLRRTSARHFPVRRAFSVHLFIHRHHLRLSAVRRPHGRSGCFPAALRGSPLRLSCRRSSL</sequence>
<dbReference type="EMBL" id="CBFW010000023">
    <property type="protein sequence ID" value="CDC70147.1"/>
    <property type="molecule type" value="Genomic_DNA"/>
</dbReference>
<feature type="compositionally biased region" description="Basic and acidic residues" evidence="1">
    <location>
        <begin position="196"/>
        <end position="210"/>
    </location>
</feature>
<proteinExistence type="predicted"/>
<comment type="caution">
    <text evidence="2">The sequence shown here is derived from an EMBL/GenBank/DDBJ whole genome shotgun (WGS) entry which is preliminary data.</text>
</comment>
<evidence type="ECO:0000313" key="2">
    <source>
        <dbReference type="EMBL" id="CDC70147.1"/>
    </source>
</evidence>
<gene>
    <name evidence="2" type="ORF">BN580_00673</name>
</gene>
<reference evidence="2" key="1">
    <citation type="submission" date="2012-11" db="EMBL/GenBank/DDBJ databases">
        <title>Dependencies among metagenomic species, viruses, plasmids and units of genetic variation.</title>
        <authorList>
            <person name="Nielsen H.B."/>
            <person name="Almeida M."/>
            <person name="Juncker A.S."/>
            <person name="Rasmussen S."/>
            <person name="Li J."/>
            <person name="Sunagawa S."/>
            <person name="Plichta D."/>
            <person name="Gautier L."/>
            <person name="Le Chatelier E."/>
            <person name="Peletier E."/>
            <person name="Bonde I."/>
            <person name="Nielsen T."/>
            <person name="Manichanh C."/>
            <person name="Arumugam M."/>
            <person name="Batto J."/>
            <person name="Santos M.B.Q.D."/>
            <person name="Blom N."/>
            <person name="Borruel N."/>
            <person name="Burgdorf K.S."/>
            <person name="Boumezbeur F."/>
            <person name="Casellas F."/>
            <person name="Dore J."/>
            <person name="Guarner F."/>
            <person name="Hansen T."/>
            <person name="Hildebrand F."/>
            <person name="Kaas R.S."/>
            <person name="Kennedy S."/>
            <person name="Kristiansen K."/>
            <person name="Kultima J.R."/>
            <person name="Leonard P."/>
            <person name="Levenez F."/>
            <person name="Lund O."/>
            <person name="Moumen B."/>
            <person name="Le Paslier D."/>
            <person name="Pons N."/>
            <person name="Pedersen O."/>
            <person name="Prifti E."/>
            <person name="Qin J."/>
            <person name="Raes J."/>
            <person name="Tap J."/>
            <person name="Tims S."/>
            <person name="Ussery D.W."/>
            <person name="Yamada T."/>
            <person name="MetaHit consortium"/>
            <person name="Renault P."/>
            <person name="Sicheritz-Ponten T."/>
            <person name="Bork P."/>
            <person name="Wang J."/>
            <person name="Brunak S."/>
            <person name="Ehrlich S.D."/>
        </authorList>
    </citation>
    <scope>NUCLEOTIDE SEQUENCE [LARGE SCALE GENOMIC DNA]</scope>
</reference>
<organism evidence="2 3">
    <name type="scientific">Candidatus Colimorpha enterica</name>
    <dbReference type="NCBI Taxonomy" id="3083063"/>
    <lineage>
        <taxon>Bacteria</taxon>
        <taxon>Pseudomonadati</taxon>
        <taxon>Bacteroidota</taxon>
        <taxon>Bacteroidia</taxon>
        <taxon>Bacteroidales</taxon>
        <taxon>Candidatus Colimorpha</taxon>
    </lineage>
</organism>
<protein>
    <submittedName>
        <fullName evidence="2">Uncharacterized protein</fullName>
    </submittedName>
</protein>
<name>R6UH94_9BACT</name>
<evidence type="ECO:0000313" key="3">
    <source>
        <dbReference type="Proteomes" id="UP000017938"/>
    </source>
</evidence>
<accession>R6UH94</accession>
<dbReference type="Proteomes" id="UP000017938">
    <property type="component" value="Unassembled WGS sequence"/>
</dbReference>